<gene>
    <name evidence="11" type="primary">foxn1</name>
</gene>
<dbReference type="InterPro" id="IPR049624">
    <property type="entry name" value="FOXN1_4"/>
</dbReference>
<dbReference type="PANTHER" id="PTHR46721:SF3">
    <property type="entry name" value="FORKHEAD BOX N1"/>
    <property type="match status" value="1"/>
</dbReference>
<evidence type="ECO:0000256" key="1">
    <source>
        <dbReference type="ARBA" id="ARBA00004123"/>
    </source>
</evidence>
<dbReference type="InterPro" id="IPR030456">
    <property type="entry name" value="TF_fork_head_CS_2"/>
</dbReference>
<dbReference type="InParanoid" id="A0A6J2VPP3"/>
<dbReference type="InterPro" id="IPR001766">
    <property type="entry name" value="Fork_head_dom"/>
</dbReference>
<dbReference type="InterPro" id="IPR036390">
    <property type="entry name" value="WH_DNA-bd_sf"/>
</dbReference>
<name>A0A6J2VPP3_CHACN</name>
<dbReference type="SUPFAM" id="SSF46785">
    <property type="entry name" value="Winged helix' DNA-binding domain"/>
    <property type="match status" value="1"/>
</dbReference>
<dbReference type="PROSITE" id="PS00658">
    <property type="entry name" value="FORK_HEAD_2"/>
    <property type="match status" value="1"/>
</dbReference>
<dbReference type="AlphaFoldDB" id="A0A6J2VPP3"/>
<evidence type="ECO:0000256" key="2">
    <source>
        <dbReference type="ARBA" id="ARBA00022473"/>
    </source>
</evidence>
<dbReference type="OrthoDB" id="8942352at2759"/>
<feature type="DNA-binding region" description="Fork-head" evidence="7">
    <location>
        <begin position="252"/>
        <end position="348"/>
    </location>
</feature>
<evidence type="ECO:0000256" key="5">
    <source>
        <dbReference type="ARBA" id="ARBA00023163"/>
    </source>
</evidence>
<keyword evidence="6 7" id="KW-0539">Nucleus</keyword>
<dbReference type="InterPro" id="IPR047401">
    <property type="entry name" value="FH_FOXN1"/>
</dbReference>
<accession>A0A6J2VPP3</accession>
<dbReference type="GO" id="GO:0000976">
    <property type="term" value="F:transcription cis-regulatory region binding"/>
    <property type="evidence" value="ECO:0007669"/>
    <property type="project" value="TreeGrafter"/>
</dbReference>
<organism evidence="10 11">
    <name type="scientific">Chanos chanos</name>
    <name type="common">Milkfish</name>
    <name type="synonym">Mugil chanos</name>
    <dbReference type="NCBI Taxonomy" id="29144"/>
    <lineage>
        <taxon>Eukaryota</taxon>
        <taxon>Metazoa</taxon>
        <taxon>Chordata</taxon>
        <taxon>Craniata</taxon>
        <taxon>Vertebrata</taxon>
        <taxon>Euteleostomi</taxon>
        <taxon>Actinopterygii</taxon>
        <taxon>Neopterygii</taxon>
        <taxon>Teleostei</taxon>
        <taxon>Ostariophysi</taxon>
        <taxon>Gonorynchiformes</taxon>
        <taxon>Chanidae</taxon>
        <taxon>Chanos</taxon>
    </lineage>
</organism>
<proteinExistence type="predicted"/>
<evidence type="ECO:0000256" key="3">
    <source>
        <dbReference type="ARBA" id="ARBA00023015"/>
    </source>
</evidence>
<evidence type="ECO:0000313" key="10">
    <source>
        <dbReference type="Proteomes" id="UP000504632"/>
    </source>
</evidence>
<evidence type="ECO:0000256" key="7">
    <source>
        <dbReference type="PROSITE-ProRule" id="PRU00089"/>
    </source>
</evidence>
<comment type="subcellular location">
    <subcellularLocation>
        <location evidence="1 7">Nucleus</location>
    </subcellularLocation>
</comment>
<dbReference type="Pfam" id="PF00250">
    <property type="entry name" value="Forkhead"/>
    <property type="match status" value="1"/>
</dbReference>
<dbReference type="Proteomes" id="UP000504632">
    <property type="component" value="Chromosome 6"/>
</dbReference>
<keyword evidence="10" id="KW-1185">Reference proteome</keyword>
<dbReference type="PROSITE" id="PS50039">
    <property type="entry name" value="FORK_HEAD_3"/>
    <property type="match status" value="1"/>
</dbReference>
<sequence>MATEHFSPVSVSSSSSGSGSSCPMTTQEELCAFNPIVSTCQQMAHSQFEKTSVGEGSDPFSQRKSISYRQKSAVVEKLRRHSTDGCYARPEPGPDEEGRFHPYCRQYSAGTGSGPHILDCFQTVELPHMFSATPTDADDVEKQSSWASYSPTTQASMFMGAAQMYSGIQTGSADPPSYPSQNNSTYSNLSSLQQFVALCRLYIRPYILSLSLSPKFSDVCPAGRLGSSSHYSYHGLSTNAAQESSTQPLYPKPIYSYSILIFMALRNSKTGSLPVSEIYSFMTEHFPYFKTAPDGWKNSVRHNLSLNKCFEKVENKNGSSSRKGCLWALNPTKVEKMQEELHKWRRKDPLTVRKSMAKPEELDRLLGEKPERFKSLSSHLSLSNAHSQLPRTDVVPSYSQSQSLGLSHSLQQPLYNHVPSLTVDPQPHCMPPNPQSFSFYSPASQQPSTGLPSRTGCLDSPLPANTPPTYSFAMQASHNGARSMQDLLLDGDVSSDIDTLNPSLTDLQLHGNLWEELRDDSLAPESLPVIDAPPSSLQSSPITRGRGSAGGDACTAGKEEGEQSGGSARHVAELYSSPYNSANDTAGALPVSGYIEVPLL</sequence>
<dbReference type="FunCoup" id="A0A6J2VPP3">
    <property type="interactions" value="1158"/>
</dbReference>
<dbReference type="FunFam" id="1.10.10.10:FF:000122">
    <property type="entry name" value="Forkhead box protein N1"/>
    <property type="match status" value="1"/>
</dbReference>
<protein>
    <submittedName>
        <fullName evidence="11">Forkhead box protein N1</fullName>
    </submittedName>
</protein>
<evidence type="ECO:0000256" key="8">
    <source>
        <dbReference type="SAM" id="MobiDB-lite"/>
    </source>
</evidence>
<evidence type="ECO:0000259" key="9">
    <source>
        <dbReference type="PROSITE" id="PS50039"/>
    </source>
</evidence>
<dbReference type="GeneID" id="115815169"/>
<evidence type="ECO:0000256" key="4">
    <source>
        <dbReference type="ARBA" id="ARBA00023125"/>
    </source>
</evidence>
<evidence type="ECO:0000256" key="6">
    <source>
        <dbReference type="ARBA" id="ARBA00023242"/>
    </source>
</evidence>
<dbReference type="GO" id="GO:0005634">
    <property type="term" value="C:nucleus"/>
    <property type="evidence" value="ECO:0007669"/>
    <property type="project" value="UniProtKB-SubCell"/>
</dbReference>
<dbReference type="CDD" id="cd20056">
    <property type="entry name" value="FH_FOXN1"/>
    <property type="match status" value="1"/>
</dbReference>
<reference evidence="11" key="1">
    <citation type="submission" date="2025-08" db="UniProtKB">
        <authorList>
            <consortium name="RefSeq"/>
        </authorList>
    </citation>
    <scope>IDENTIFICATION</scope>
</reference>
<feature type="compositionally biased region" description="Low complexity" evidence="8">
    <location>
        <begin position="7"/>
        <end position="20"/>
    </location>
</feature>
<keyword evidence="3" id="KW-0805">Transcription regulation</keyword>
<feature type="domain" description="Fork-head" evidence="9">
    <location>
        <begin position="252"/>
        <end position="348"/>
    </location>
</feature>
<keyword evidence="4 7" id="KW-0238">DNA-binding</keyword>
<dbReference type="CTD" id="8456"/>
<evidence type="ECO:0000313" key="11">
    <source>
        <dbReference type="RefSeq" id="XP_030633993.1"/>
    </source>
</evidence>
<dbReference type="GO" id="GO:0000981">
    <property type="term" value="F:DNA-binding transcription factor activity, RNA polymerase II-specific"/>
    <property type="evidence" value="ECO:0007669"/>
    <property type="project" value="TreeGrafter"/>
</dbReference>
<feature type="region of interest" description="Disordered" evidence="8">
    <location>
        <begin position="525"/>
        <end position="568"/>
    </location>
</feature>
<feature type="region of interest" description="Disordered" evidence="8">
    <location>
        <begin position="1"/>
        <end position="20"/>
    </location>
</feature>
<dbReference type="InterPro" id="IPR036388">
    <property type="entry name" value="WH-like_DNA-bd_sf"/>
</dbReference>
<dbReference type="PRINTS" id="PR00053">
    <property type="entry name" value="FORKHEAD"/>
</dbReference>
<dbReference type="RefSeq" id="XP_030633993.1">
    <property type="nucleotide sequence ID" value="XM_030778133.1"/>
</dbReference>
<keyword evidence="5" id="KW-0804">Transcription</keyword>
<dbReference type="PANTHER" id="PTHR46721">
    <property type="entry name" value="FORKHEAD BOX PROTEIN N1"/>
    <property type="match status" value="1"/>
</dbReference>
<keyword evidence="2" id="KW-0217">Developmental protein</keyword>
<dbReference type="Gene3D" id="1.10.10.10">
    <property type="entry name" value="Winged helix-like DNA-binding domain superfamily/Winged helix DNA-binding domain"/>
    <property type="match status" value="1"/>
</dbReference>
<dbReference type="SMART" id="SM00339">
    <property type="entry name" value="FH"/>
    <property type="match status" value="1"/>
</dbReference>